<dbReference type="OrthoDB" id="387465at2759"/>
<feature type="compositionally biased region" description="Basic and acidic residues" evidence="1">
    <location>
        <begin position="92"/>
        <end position="108"/>
    </location>
</feature>
<protein>
    <submittedName>
        <fullName evidence="2">Uncharacterized protein</fullName>
    </submittedName>
</protein>
<feature type="compositionally biased region" description="Basic and acidic residues" evidence="1">
    <location>
        <begin position="35"/>
        <end position="44"/>
    </location>
</feature>
<dbReference type="RefSeq" id="XP_028530668.1">
    <property type="nucleotide sequence ID" value="XM_028674301.1"/>
</dbReference>
<organism evidence="2 3">
    <name type="scientific">Plasmodium gallinaceum</name>
    <dbReference type="NCBI Taxonomy" id="5849"/>
    <lineage>
        <taxon>Eukaryota</taxon>
        <taxon>Sar</taxon>
        <taxon>Alveolata</taxon>
        <taxon>Apicomplexa</taxon>
        <taxon>Aconoidasida</taxon>
        <taxon>Haemosporida</taxon>
        <taxon>Plasmodiidae</taxon>
        <taxon>Plasmodium</taxon>
        <taxon>Plasmodium (Haemamoeba)</taxon>
    </lineage>
</organism>
<sequence length="149" mass="17629">MSERDGEIHKEYKEENILDDKEKEFRGNQNELNENDTKNKSDRTYIDPKMYNKFKNDGSFLEQVLALQKEKKVRKSKTSENSEPKKKKTKKKDVEEKKEKSLDSNVKDEQDDVEDERETQIKNEYIEKINKMKEQGFFTDKGIGAGLVK</sequence>
<dbReference type="AlphaFoldDB" id="A0A1J1H309"/>
<gene>
    <name evidence="2" type="ORF">PGAL8A_00030400</name>
</gene>
<dbReference type="OMA" id="HKEYKEE"/>
<dbReference type="GeneID" id="39728827"/>
<comment type="caution">
    <text evidence="2">The sequence shown here is derived from an EMBL/GenBank/DDBJ whole genome shotgun (WGS) entry which is preliminary data.</text>
</comment>
<dbReference type="Proteomes" id="UP000220797">
    <property type="component" value="Unassembled WGS sequence"/>
</dbReference>
<keyword evidence="3" id="KW-1185">Reference proteome</keyword>
<accession>A0A1J1H309</accession>
<evidence type="ECO:0000313" key="2">
    <source>
        <dbReference type="EMBL" id="CRG97869.1"/>
    </source>
</evidence>
<dbReference type="VEuPathDB" id="PlasmoDB:PGAL8A_00030400"/>
<reference evidence="2" key="1">
    <citation type="submission" date="2015-04" db="EMBL/GenBank/DDBJ databases">
        <authorList>
            <consortium name="Pathogen Informatics"/>
        </authorList>
    </citation>
    <scope>NUCLEOTIDE SEQUENCE [LARGE SCALE GENOMIC DNA]</scope>
    <source>
        <strain evidence="2">8A</strain>
    </source>
</reference>
<feature type="compositionally biased region" description="Basic and acidic residues" evidence="1">
    <location>
        <begin position="1"/>
        <end position="26"/>
    </location>
</feature>
<evidence type="ECO:0000313" key="3">
    <source>
        <dbReference type="Proteomes" id="UP000220797"/>
    </source>
</evidence>
<name>A0A1J1H309_PLAGA</name>
<feature type="region of interest" description="Disordered" evidence="1">
    <location>
        <begin position="69"/>
        <end position="122"/>
    </location>
</feature>
<feature type="region of interest" description="Disordered" evidence="1">
    <location>
        <begin position="1"/>
        <end position="44"/>
    </location>
</feature>
<proteinExistence type="predicted"/>
<dbReference type="EMBL" id="CVMV01000117">
    <property type="protein sequence ID" value="CRG97869.1"/>
    <property type="molecule type" value="Genomic_DNA"/>
</dbReference>
<evidence type="ECO:0000256" key="1">
    <source>
        <dbReference type="SAM" id="MobiDB-lite"/>
    </source>
</evidence>